<reference evidence="1" key="2">
    <citation type="journal article" date="2015" name="Fish Shellfish Immunol.">
        <title>Early steps in the European eel (Anguilla anguilla)-Vibrio vulnificus interaction in the gills: Role of the RtxA13 toxin.</title>
        <authorList>
            <person name="Callol A."/>
            <person name="Pajuelo D."/>
            <person name="Ebbesson L."/>
            <person name="Teles M."/>
            <person name="MacKenzie S."/>
            <person name="Amaro C."/>
        </authorList>
    </citation>
    <scope>NUCLEOTIDE SEQUENCE</scope>
</reference>
<evidence type="ECO:0000313" key="1">
    <source>
        <dbReference type="EMBL" id="JAH58967.1"/>
    </source>
</evidence>
<proteinExistence type="predicted"/>
<name>A0A0E9TZR4_ANGAN</name>
<dbReference type="AlphaFoldDB" id="A0A0E9TZR4"/>
<dbReference type="EMBL" id="GBXM01049610">
    <property type="protein sequence ID" value="JAH58967.1"/>
    <property type="molecule type" value="Transcribed_RNA"/>
</dbReference>
<reference evidence="1" key="1">
    <citation type="submission" date="2014-11" db="EMBL/GenBank/DDBJ databases">
        <authorList>
            <person name="Amaro Gonzalez C."/>
        </authorList>
    </citation>
    <scope>NUCLEOTIDE SEQUENCE</scope>
</reference>
<organism evidence="1">
    <name type="scientific">Anguilla anguilla</name>
    <name type="common">European freshwater eel</name>
    <name type="synonym">Muraena anguilla</name>
    <dbReference type="NCBI Taxonomy" id="7936"/>
    <lineage>
        <taxon>Eukaryota</taxon>
        <taxon>Metazoa</taxon>
        <taxon>Chordata</taxon>
        <taxon>Craniata</taxon>
        <taxon>Vertebrata</taxon>
        <taxon>Euteleostomi</taxon>
        <taxon>Actinopterygii</taxon>
        <taxon>Neopterygii</taxon>
        <taxon>Teleostei</taxon>
        <taxon>Anguilliformes</taxon>
        <taxon>Anguillidae</taxon>
        <taxon>Anguilla</taxon>
    </lineage>
</organism>
<accession>A0A0E9TZR4</accession>
<sequence length="40" mass="4754">MLATYSLPKRCVTYEKIIHMQYLSLTSRRVEQCILKSHVL</sequence>
<protein>
    <submittedName>
        <fullName evidence="1">Uncharacterized protein</fullName>
    </submittedName>
</protein>